<dbReference type="InterPro" id="IPR017853">
    <property type="entry name" value="GH"/>
</dbReference>
<reference evidence="2 3" key="1">
    <citation type="submission" date="2020-07" db="EMBL/GenBank/DDBJ databases">
        <title>Sequencing the genomes of 1000 actinobacteria strains.</title>
        <authorList>
            <person name="Klenk H.-P."/>
        </authorList>
    </citation>
    <scope>NUCLEOTIDE SEQUENCE [LARGE SCALE GENOMIC DNA]</scope>
    <source>
        <strain evidence="2 3">DSM 18248</strain>
    </source>
</reference>
<keyword evidence="3" id="KW-1185">Reference proteome</keyword>
<dbReference type="EMBL" id="JACBZI010000001">
    <property type="protein sequence ID" value="NYI09989.1"/>
    <property type="molecule type" value="Genomic_DNA"/>
</dbReference>
<protein>
    <submittedName>
        <fullName evidence="2">Uncharacterized protein</fullName>
    </submittedName>
</protein>
<accession>A0A7Y9YE58</accession>
<organism evidence="2 3">
    <name type="scientific">Nocardioides marinus</name>
    <dbReference type="NCBI Taxonomy" id="374514"/>
    <lineage>
        <taxon>Bacteria</taxon>
        <taxon>Bacillati</taxon>
        <taxon>Actinomycetota</taxon>
        <taxon>Actinomycetes</taxon>
        <taxon>Propionibacteriales</taxon>
        <taxon>Nocardioidaceae</taxon>
        <taxon>Nocardioides</taxon>
    </lineage>
</organism>
<evidence type="ECO:0000313" key="2">
    <source>
        <dbReference type="EMBL" id="NYI09989.1"/>
    </source>
</evidence>
<dbReference type="Proteomes" id="UP000537326">
    <property type="component" value="Unassembled WGS sequence"/>
</dbReference>
<proteinExistence type="predicted"/>
<dbReference type="RefSeq" id="WP_179530889.1">
    <property type="nucleotide sequence ID" value="NZ_BAAAPP010000004.1"/>
</dbReference>
<evidence type="ECO:0000256" key="1">
    <source>
        <dbReference type="SAM" id="MobiDB-lite"/>
    </source>
</evidence>
<sequence>MARSARTSTSGWALTLALVLTGCGGGSAPQPEASASARPDGAPAPFPAIGEGAQEGEVGAEGLSLEDVEAMRDLADAAEQLAGQQPTIAARDGSPVLGGDISWPQCPKGLGIPQRRTLGLPMPTPDMEYVVVGLTNGPGFYPNPCLAEQVAWVRERGLLLSAYAVLSYPDDQALEQFGDDGPHDGASVVGALRNVGYQQALYNIRSMRAVGLDTPLVWLDVEPVALFEWSGDPVANAAVVEGARRGYEDAGYRVGVYSTPYLWEQIVGDLALGVPEWRAAGETSRAEALERCGADWSIQGGEPVLGQWLEASRDHNVTCPGISRDLGRWFSATRRATDG</sequence>
<comment type="caution">
    <text evidence="2">The sequence shown here is derived from an EMBL/GenBank/DDBJ whole genome shotgun (WGS) entry which is preliminary data.</text>
</comment>
<evidence type="ECO:0000313" key="3">
    <source>
        <dbReference type="Proteomes" id="UP000537326"/>
    </source>
</evidence>
<feature type="region of interest" description="Disordered" evidence="1">
    <location>
        <begin position="25"/>
        <end position="52"/>
    </location>
</feature>
<dbReference type="SUPFAM" id="SSF51445">
    <property type="entry name" value="(Trans)glycosidases"/>
    <property type="match status" value="1"/>
</dbReference>
<dbReference type="Gene3D" id="3.20.20.80">
    <property type="entry name" value="Glycosidases"/>
    <property type="match status" value="1"/>
</dbReference>
<dbReference type="AlphaFoldDB" id="A0A7Y9YE58"/>
<dbReference type="PROSITE" id="PS51257">
    <property type="entry name" value="PROKAR_LIPOPROTEIN"/>
    <property type="match status" value="1"/>
</dbReference>
<name>A0A7Y9YE58_9ACTN</name>
<gene>
    <name evidence="2" type="ORF">BKA05_001504</name>
</gene>